<dbReference type="PANTHER" id="PTHR42940:SF8">
    <property type="entry name" value="VACUOLAR PROTEIN SORTING-ASSOCIATED PROTEIN 11"/>
    <property type="match status" value="1"/>
</dbReference>
<dbReference type="GO" id="GO:0005737">
    <property type="term" value="C:cytoplasm"/>
    <property type="evidence" value="ECO:0007669"/>
    <property type="project" value="TreeGrafter"/>
</dbReference>
<gene>
    <name evidence="8" type="ORF">FNYG_07961</name>
</gene>
<evidence type="ECO:0000256" key="5">
    <source>
        <dbReference type="ARBA" id="ARBA00023002"/>
    </source>
</evidence>
<dbReference type="CDD" id="cd08254">
    <property type="entry name" value="hydroxyacyl_CoA_DH"/>
    <property type="match status" value="1"/>
</dbReference>
<dbReference type="Gene3D" id="3.90.180.10">
    <property type="entry name" value="Medium-chain alcohol dehydrogenases, catalytic domain"/>
    <property type="match status" value="1"/>
</dbReference>
<evidence type="ECO:0000256" key="3">
    <source>
        <dbReference type="ARBA" id="ARBA00022723"/>
    </source>
</evidence>
<dbReference type="InterPro" id="IPR020843">
    <property type="entry name" value="ER"/>
</dbReference>
<dbReference type="GO" id="GO:0008270">
    <property type="term" value="F:zinc ion binding"/>
    <property type="evidence" value="ECO:0007669"/>
    <property type="project" value="InterPro"/>
</dbReference>
<dbReference type="InterPro" id="IPR013149">
    <property type="entry name" value="ADH-like_C"/>
</dbReference>
<comment type="similarity">
    <text evidence="2 6">Belongs to the zinc-containing alcohol dehydrogenase family.</text>
</comment>
<dbReference type="SMART" id="SM00829">
    <property type="entry name" value="PKS_ER"/>
    <property type="match status" value="1"/>
</dbReference>
<dbReference type="Pfam" id="PF00107">
    <property type="entry name" value="ADH_zinc_N"/>
    <property type="match status" value="1"/>
</dbReference>
<dbReference type="SUPFAM" id="SSF51735">
    <property type="entry name" value="NAD(P)-binding Rossmann-fold domains"/>
    <property type="match status" value="1"/>
</dbReference>
<evidence type="ECO:0000256" key="6">
    <source>
        <dbReference type="RuleBase" id="RU361277"/>
    </source>
</evidence>
<dbReference type="OrthoDB" id="256333at2759"/>
<evidence type="ECO:0000256" key="4">
    <source>
        <dbReference type="ARBA" id="ARBA00022833"/>
    </source>
</evidence>
<keyword evidence="9" id="KW-1185">Reference proteome</keyword>
<keyword evidence="4 6" id="KW-0862">Zinc</keyword>
<evidence type="ECO:0000256" key="2">
    <source>
        <dbReference type="ARBA" id="ARBA00008072"/>
    </source>
</evidence>
<dbReference type="InterPro" id="IPR002328">
    <property type="entry name" value="ADH_Zn_CS"/>
</dbReference>
<organism evidence="8 9">
    <name type="scientific">Gibberella nygamai</name>
    <name type="common">Bean root rot disease fungus</name>
    <name type="synonym">Fusarium nygamai</name>
    <dbReference type="NCBI Taxonomy" id="42673"/>
    <lineage>
        <taxon>Eukaryota</taxon>
        <taxon>Fungi</taxon>
        <taxon>Dikarya</taxon>
        <taxon>Ascomycota</taxon>
        <taxon>Pezizomycotina</taxon>
        <taxon>Sordariomycetes</taxon>
        <taxon>Hypocreomycetidae</taxon>
        <taxon>Hypocreales</taxon>
        <taxon>Nectriaceae</taxon>
        <taxon>Fusarium</taxon>
        <taxon>Fusarium fujikuroi species complex</taxon>
    </lineage>
</organism>
<dbReference type="AlphaFoldDB" id="A0A2K0W8L1"/>
<evidence type="ECO:0000313" key="9">
    <source>
        <dbReference type="Proteomes" id="UP000236664"/>
    </source>
</evidence>
<accession>A0A2K0W8L1</accession>
<dbReference type="EMBL" id="MTQA01000100">
    <property type="protein sequence ID" value="PNP78615.1"/>
    <property type="molecule type" value="Genomic_DNA"/>
</dbReference>
<reference evidence="8 9" key="1">
    <citation type="submission" date="2017-06" db="EMBL/GenBank/DDBJ databases">
        <title>Genome of Fusarium nygamai isolate CS10214.</title>
        <authorList>
            <person name="Gardiner D.M."/>
            <person name="Obanor F."/>
            <person name="Kazan K."/>
        </authorList>
    </citation>
    <scope>NUCLEOTIDE SEQUENCE [LARGE SCALE GENOMIC DNA]</scope>
    <source>
        <strain evidence="8 9">CS10214</strain>
    </source>
</reference>
<protein>
    <recommendedName>
        <fullName evidence="7">Enoyl reductase (ER) domain-containing protein</fullName>
    </recommendedName>
</protein>
<evidence type="ECO:0000313" key="8">
    <source>
        <dbReference type="EMBL" id="PNP78615.1"/>
    </source>
</evidence>
<proteinExistence type="inferred from homology"/>
<dbReference type="Proteomes" id="UP000236664">
    <property type="component" value="Unassembled WGS sequence"/>
</dbReference>
<keyword evidence="3 6" id="KW-0479">Metal-binding</keyword>
<dbReference type="Pfam" id="PF08240">
    <property type="entry name" value="ADH_N"/>
    <property type="match status" value="1"/>
</dbReference>
<evidence type="ECO:0000256" key="1">
    <source>
        <dbReference type="ARBA" id="ARBA00001947"/>
    </source>
</evidence>
<comment type="caution">
    <text evidence="8">The sequence shown here is derived from an EMBL/GenBank/DDBJ whole genome shotgun (WGS) entry which is preliminary data.</text>
</comment>
<comment type="cofactor">
    <cofactor evidence="1 6">
        <name>Zn(2+)</name>
        <dbReference type="ChEBI" id="CHEBI:29105"/>
    </cofactor>
</comment>
<sequence>MMKAFSYDNPTDGLQLKDLSVPEPDDDSVLIEVKAAGICHSDCHIVSGHGDDYIAKKPIVLGHEVAGLIKKLGRNVSGFQIGDAVTLALLMHPVSERTNGAYVGLSFDGGYGQYVVAPRKILVKIPDGISFAQAAVATDALATSYHAVVGEGGAGPALTMGIVGLGGLGMHGLQFACLKGSTVYGFDVNEDKFVHAKCYGAKDCFASLDDATNAGLAFDVIVDFVGHSTTTSTAIKSVKPGGKVITVGLASSDVTIPSNTGSGYILKGVTIVGSIGASMQDLKDVLALLAEGKIKPELTEVAFEEIPETIKRLTGGTVTGRVWTDPSKALY</sequence>
<name>A0A2K0W8L1_GIBNY</name>
<keyword evidence="5" id="KW-0560">Oxidoreductase</keyword>
<dbReference type="InterPro" id="IPR036291">
    <property type="entry name" value="NAD(P)-bd_dom_sf"/>
</dbReference>
<dbReference type="PROSITE" id="PS00059">
    <property type="entry name" value="ADH_ZINC"/>
    <property type="match status" value="1"/>
</dbReference>
<dbReference type="GO" id="GO:0004022">
    <property type="term" value="F:alcohol dehydrogenase (NAD+) activity"/>
    <property type="evidence" value="ECO:0007669"/>
    <property type="project" value="TreeGrafter"/>
</dbReference>
<dbReference type="InterPro" id="IPR011032">
    <property type="entry name" value="GroES-like_sf"/>
</dbReference>
<evidence type="ECO:0000259" key="7">
    <source>
        <dbReference type="SMART" id="SM00829"/>
    </source>
</evidence>
<dbReference type="InterPro" id="IPR013154">
    <property type="entry name" value="ADH-like_N"/>
</dbReference>
<dbReference type="PANTHER" id="PTHR42940">
    <property type="entry name" value="ALCOHOL DEHYDROGENASE 1-RELATED"/>
    <property type="match status" value="1"/>
</dbReference>
<dbReference type="SUPFAM" id="SSF50129">
    <property type="entry name" value="GroES-like"/>
    <property type="match status" value="1"/>
</dbReference>
<dbReference type="Gene3D" id="3.40.50.720">
    <property type="entry name" value="NAD(P)-binding Rossmann-like Domain"/>
    <property type="match status" value="1"/>
</dbReference>
<dbReference type="STRING" id="42673.A0A2K0W8L1"/>
<feature type="domain" description="Enoyl reductase (ER)" evidence="7">
    <location>
        <begin position="9"/>
        <end position="324"/>
    </location>
</feature>